<feature type="chain" id="PRO_5017086663" evidence="3">
    <location>
        <begin position="35"/>
        <end position="1215"/>
    </location>
</feature>
<evidence type="ECO:0000256" key="1">
    <source>
        <dbReference type="ARBA" id="ARBA00022723"/>
    </source>
</evidence>
<keyword evidence="1" id="KW-0479">Metal-binding</keyword>
<feature type="domain" description="PilY1 beta-propeller" evidence="4">
    <location>
        <begin position="607"/>
        <end position="788"/>
    </location>
</feature>
<name>A0A376BMR1_9NEIS</name>
<proteinExistence type="predicted"/>
<evidence type="ECO:0000313" key="6">
    <source>
        <dbReference type="Proteomes" id="UP000254209"/>
    </source>
</evidence>
<keyword evidence="3" id="KW-0732">Signal</keyword>
<dbReference type="STRING" id="1120980.GCA_000745955_01252"/>
<dbReference type="RefSeq" id="WP_034292734.1">
    <property type="nucleotide sequence ID" value="NZ_CP091519.2"/>
</dbReference>
<dbReference type="Pfam" id="PF05567">
    <property type="entry name" value="T4P_PilY1"/>
    <property type="match status" value="2"/>
</dbReference>
<protein>
    <submittedName>
        <fullName evidence="5">Tfp pilus assembly protein, tip-associated adhesin PilY1</fullName>
    </submittedName>
</protein>
<dbReference type="GO" id="GO:0046872">
    <property type="term" value="F:metal ion binding"/>
    <property type="evidence" value="ECO:0007669"/>
    <property type="project" value="UniProtKB-KW"/>
</dbReference>
<dbReference type="EMBL" id="UFSO01000002">
    <property type="protein sequence ID" value="SSY70913.1"/>
    <property type="molecule type" value="Genomic_DNA"/>
</dbReference>
<feature type="signal peptide" evidence="3">
    <location>
        <begin position="1"/>
        <end position="34"/>
    </location>
</feature>
<evidence type="ECO:0000256" key="2">
    <source>
        <dbReference type="ARBA" id="ARBA00022837"/>
    </source>
</evidence>
<evidence type="ECO:0000259" key="4">
    <source>
        <dbReference type="Pfam" id="PF05567"/>
    </source>
</evidence>
<keyword evidence="2" id="KW-0106">Calcium</keyword>
<dbReference type="Proteomes" id="UP000254209">
    <property type="component" value="Unassembled WGS sequence"/>
</dbReference>
<feature type="domain" description="PilY1 beta-propeller" evidence="4">
    <location>
        <begin position="820"/>
        <end position="955"/>
    </location>
</feature>
<evidence type="ECO:0000256" key="3">
    <source>
        <dbReference type="SAM" id="SignalP"/>
    </source>
</evidence>
<dbReference type="OrthoDB" id="7156875at2"/>
<dbReference type="AlphaFoldDB" id="A0A376BMR1"/>
<organism evidence="5 6">
    <name type="scientific">Alysiella crassa</name>
    <dbReference type="NCBI Taxonomy" id="153491"/>
    <lineage>
        <taxon>Bacteria</taxon>
        <taxon>Pseudomonadati</taxon>
        <taxon>Pseudomonadota</taxon>
        <taxon>Betaproteobacteria</taxon>
        <taxon>Neisseriales</taxon>
        <taxon>Neisseriaceae</taxon>
        <taxon>Alysiella</taxon>
    </lineage>
</organism>
<gene>
    <name evidence="5" type="ORF">NCTC10283_01034</name>
</gene>
<sequence>MKQKKYTTKRLSRFTAMKPLVFLTLMGLGLNAHALPSPFAHVPLHLQSTTTSTTAGGVPPNVLIQFDDSGSMSDVSYANAVPGESYWEVDGTTVRYNVNHARRAEFDRRVREGTAKLKQAGRNDPTRIDIARRALLKVLENDAYTSKANLGLISLWANETQYNRLQNGSRKYAEDFMMGRREFAMTPEELQTIVRNLFASKGTPAVERYMDAATMLEKAIKYRCQKSYVILFSDGDAISNANIPAVQNNKFKWSSNSAVTVNPNTQYAATYETWLAHEAAKEYDLPDTMTSYLQVPPRAYESNLDHPAMFTYNPSTRNYAWNLTSSPRWGTTYGTYWTQHPDSLPFVANMMLKDLKKSTSSNAVDAANKSWDDDNEYGGQKFNVQNIETFTVGFGKGLSDIGLRALDGMATANNYKSLNASTEEELDAAFAKIFNEIGLRNEVKPPFSTSSITPTPMLDTSSSSTLNGSAAVLLELGKGASEIRFYKLVNTSKTKAPVYSVDTSTPYTIPDYSERNVLFNEGGVNNKVSFLDRYEGSNEKFGIVNAKNPNEWRESLIPWLMRSKPDAEIQAQANNSVKYRIRGITENNVNTLNLGDILDTPLEAAGESKYNRQQYLVTATNDGMLYLFESQNSATNPYKLRMNYMPGGMQRESATDTVMKYYKDLAADNYITDPNNPHLYLLNGGIEVRRSDKGQPHRRLFMSANMGQAGRGSFSLNLAGKNLKGEAVGIDASRDSWVASVPLFETPKETNNRMGYTIGKPGLGRLAINRSVAFSGTGTAATAKMTTDVNNVYYATFVNSGVRHPSEASGGSTESALYVYSTLGEENVGVGSNKTTLGHRPGQLIQKLVANPNGGGLAEPSLLDVNLDGVVDLAYAGDYKGNMYRFDFRDGNSNNWTVSRLFTTKDKQPITSSPAVSYLDDNTFVVVFGTGSDLYQSDLKTQDTQSVYGIYDFIGNPSPTGTAGVGELLEQQMGEPKGIGEYNVRELSKNEMDTTRYKGWYFNLNELGERVTVTPTLLLKTVLLSTRIYYVQPSNTSATTTTEDKCAPISSQESTSATGWIMQFRSDSGGRLPSKGAKDADHFPFVDLTGENPDGTFADRNEKSLISGFQKAGAGIQSILPLVGHDDENIAGGTRNAVDLSGGVGRGLGDVDTELKPYDPVQDRFCYNTAEESSTVMTSDSSDTASGGMRNGTVTAKAPRCAGVSLRRISWREIF</sequence>
<accession>A0A376BMR1</accession>
<keyword evidence="6" id="KW-1185">Reference proteome</keyword>
<reference evidence="5 6" key="1">
    <citation type="submission" date="2018-06" db="EMBL/GenBank/DDBJ databases">
        <authorList>
            <consortium name="Pathogen Informatics"/>
            <person name="Doyle S."/>
        </authorList>
    </citation>
    <scope>NUCLEOTIDE SEQUENCE [LARGE SCALE GENOMIC DNA]</scope>
    <source>
        <strain evidence="5 6">NCTC10283</strain>
    </source>
</reference>
<evidence type="ECO:0000313" key="5">
    <source>
        <dbReference type="EMBL" id="SSY70913.1"/>
    </source>
</evidence>
<dbReference type="InterPro" id="IPR008707">
    <property type="entry name" value="B-propeller_PilY1"/>
</dbReference>